<dbReference type="Pfam" id="PF14056">
    <property type="entry name" value="DUF4250"/>
    <property type="match status" value="1"/>
</dbReference>
<name>A0A5J6WU86_9GAMM</name>
<dbReference type="RefSeq" id="WP_193004147.1">
    <property type="nucleotide sequence ID" value="NZ_CP040449.1"/>
</dbReference>
<protein>
    <submittedName>
        <fullName evidence="1">DUF4250 domain-containing protein</fullName>
    </submittedName>
</protein>
<evidence type="ECO:0000313" key="2">
    <source>
        <dbReference type="Proteomes" id="UP000594034"/>
    </source>
</evidence>
<evidence type="ECO:0000313" key="1">
    <source>
        <dbReference type="EMBL" id="QFI54716.1"/>
    </source>
</evidence>
<keyword evidence="2" id="KW-1185">Reference proteome</keyword>
<organism evidence="1 2">
    <name type="scientific">Aeromonas simiae</name>
    <dbReference type="NCBI Taxonomy" id="218936"/>
    <lineage>
        <taxon>Bacteria</taxon>
        <taxon>Pseudomonadati</taxon>
        <taxon>Pseudomonadota</taxon>
        <taxon>Gammaproteobacteria</taxon>
        <taxon>Aeromonadales</taxon>
        <taxon>Aeromonadaceae</taxon>
        <taxon>Aeromonas</taxon>
    </lineage>
</organism>
<dbReference type="Proteomes" id="UP000594034">
    <property type="component" value="Chromosome"/>
</dbReference>
<dbReference type="InterPro" id="IPR025346">
    <property type="entry name" value="DUF4250"/>
</dbReference>
<gene>
    <name evidence="1" type="ORF">FE240_08430</name>
</gene>
<dbReference type="EMBL" id="CP040449">
    <property type="protein sequence ID" value="QFI54716.1"/>
    <property type="molecule type" value="Genomic_DNA"/>
</dbReference>
<sequence>MDASQLQRIDVNILLGIVNEKLRLECDSLAELQAYYGLDQGELSERLLASGYRYDPLNNQFKSL</sequence>
<dbReference type="AlphaFoldDB" id="A0A5J6WU86"/>
<reference evidence="1 2" key="1">
    <citation type="submission" date="2019-05" db="EMBL/GenBank/DDBJ databases">
        <title>OXA-830, a novel chromosomally encoded expanded-spectrum class D beta-lactamase in Aeromonas simiae.</title>
        <authorList>
            <person name="Zhou W."/>
            <person name="Chen Q."/>
        </authorList>
    </citation>
    <scope>NUCLEOTIDE SEQUENCE [LARGE SCALE GENOMIC DNA]</scope>
    <source>
        <strain evidence="1 2">A6</strain>
    </source>
</reference>
<accession>A0A5J6WU86</accession>
<proteinExistence type="predicted"/>
<dbReference type="KEGG" id="asim:FE240_08430"/>